<dbReference type="HOGENOM" id="CLU_024548_1_2_1"/>
<dbReference type="Proteomes" id="UP000017836">
    <property type="component" value="Unassembled WGS sequence"/>
</dbReference>
<evidence type="ECO:0000313" key="2">
    <source>
        <dbReference type="EMBL" id="ERN20307.1"/>
    </source>
</evidence>
<evidence type="ECO:0000256" key="1">
    <source>
        <dbReference type="SAM" id="Phobius"/>
    </source>
</evidence>
<sequence length="490" mass="55674">MDVVEQPYPYEPNDYFVKIVRVDPLDKFKKYRGDYNFTNPHYWSSTIFTGIPGYAIGAAWFFVGLVYAGFLVYQHYTKRNEKEPKGLPYMCRSHVWSLALGLVLTILIITLSSVVLAANTKFYTRAKVVKNTLVSATEEATKTIYNVTDAIEDMQKQVQADVETESDRDLNSTSEKLKTTASDLRDQAHKNQHLIEKGLRLLFVSTICLVSVNLALVLVLPVFSAIRCRRTFLSVIFICWFLTVLLWLYFGAYYFINKFAEDSCSGLEEFRQHPHNSSLGSVLPCDDLESAEGILLETREGLHGFINQVNKNISMLRRFSSSQGAWHVCNPFTGPPQYHYHPQKCSADAIQIGDIPQLLNRFTSTEHSSGLESGNDQGKKSIYERDMKMAIVYTRSIQSIINAFPNMETLVNCSFLEHTFSTISIDECPPLRRSVRALWSSMACLSTFMVVLLLVWVAIAHQDQREFSHNFIVPHLSPLGSPKLELRGEP</sequence>
<dbReference type="STRING" id="13333.U5DFR0"/>
<evidence type="ECO:0000313" key="3">
    <source>
        <dbReference type="Proteomes" id="UP000017836"/>
    </source>
</evidence>
<feature type="transmembrane region" description="Helical" evidence="1">
    <location>
        <begin position="201"/>
        <end position="223"/>
    </location>
</feature>
<name>U5DFR0_AMBTC</name>
<organism evidence="2 3">
    <name type="scientific">Amborella trichopoda</name>
    <dbReference type="NCBI Taxonomy" id="13333"/>
    <lineage>
        <taxon>Eukaryota</taxon>
        <taxon>Viridiplantae</taxon>
        <taxon>Streptophyta</taxon>
        <taxon>Embryophyta</taxon>
        <taxon>Tracheophyta</taxon>
        <taxon>Spermatophyta</taxon>
        <taxon>Magnoliopsida</taxon>
        <taxon>Amborellales</taxon>
        <taxon>Amborellaceae</taxon>
        <taxon>Amborella</taxon>
    </lineage>
</organism>
<feature type="transmembrane region" description="Helical" evidence="1">
    <location>
        <begin position="437"/>
        <end position="459"/>
    </location>
</feature>
<feature type="transmembrane region" description="Helical" evidence="1">
    <location>
        <begin position="94"/>
        <end position="118"/>
    </location>
</feature>
<dbReference type="PANTHER" id="PTHR31414">
    <property type="entry name" value="TRANSMEMBRANE PROTEIN DDB_G0292058"/>
    <property type="match status" value="1"/>
</dbReference>
<dbReference type="AlphaFoldDB" id="U5DFR0"/>
<proteinExistence type="predicted"/>
<keyword evidence="1" id="KW-0812">Transmembrane</keyword>
<dbReference type="EMBL" id="KI392060">
    <property type="protein sequence ID" value="ERN20307.1"/>
    <property type="molecule type" value="Genomic_DNA"/>
</dbReference>
<reference evidence="3" key="1">
    <citation type="journal article" date="2013" name="Science">
        <title>The Amborella genome and the evolution of flowering plants.</title>
        <authorList>
            <consortium name="Amborella Genome Project"/>
        </authorList>
    </citation>
    <scope>NUCLEOTIDE SEQUENCE [LARGE SCALE GENOMIC DNA]</scope>
</reference>
<keyword evidence="1" id="KW-0472">Membrane</keyword>
<gene>
    <name evidence="2" type="ORF">AMTR_s00066p00181110</name>
</gene>
<feature type="transmembrane region" description="Helical" evidence="1">
    <location>
        <begin position="235"/>
        <end position="256"/>
    </location>
</feature>
<dbReference type="PANTHER" id="PTHR31414:SF18">
    <property type="entry name" value="TRANSMEMBRANE PROTEIN-RELATED"/>
    <property type="match status" value="1"/>
</dbReference>
<accession>U5DFR0</accession>
<feature type="transmembrane region" description="Helical" evidence="1">
    <location>
        <begin position="51"/>
        <end position="73"/>
    </location>
</feature>
<protein>
    <submittedName>
        <fullName evidence="2">Uncharacterized protein</fullName>
    </submittedName>
</protein>
<dbReference type="OMA" id="LVECQTV"/>
<dbReference type="InterPro" id="IPR040283">
    <property type="entry name" value="DDB_G0292058-like"/>
</dbReference>
<keyword evidence="1" id="KW-1133">Transmembrane helix</keyword>
<dbReference type="Gramene" id="ERN20307">
    <property type="protein sequence ID" value="ERN20307"/>
    <property type="gene ID" value="AMTR_s00066p00181110"/>
</dbReference>
<dbReference type="eggNOG" id="ENOG502QVXZ">
    <property type="taxonomic scope" value="Eukaryota"/>
</dbReference>
<keyword evidence="3" id="KW-1185">Reference proteome</keyword>